<sequence>MLRSYLIVALRNLWKHKLFSAINVFGLASGLVVCFLAIAHIKGVFDYDNFHPNRDRTYRIITDVTSRTTGKAVYATSPLSLASTLKRDYGFIEEAVRIMELPEEMTGNDKRLNVETVAVDPGFFRVFNFPLEKGRPATEPRTVVVTHKTAVRFFGSPDVVGKTLNHATLGPLTITGVLGDLPLNTHFKFDALTSLTIYQNPDQQDPVWGWQQYDNGYTYVLLKPSATVFNLEKVLPSVVKRVHQELRSPSQNSYSLRAQPLTQISPSRERLRQSMMNECTYDDLAGEFCIGLITLLLAGFNYVNLTLARSISRAREVGVRKVVGALRWQVMGQFMAESVVLALLALGLAYGLAEVIRIMPIPQYQFMIKLKWDVPLWLILIGFTLITGLLAGLAPARILSGFEPAQVFRSYTGLRVIRGLSFRKTLIVAQFTISLVAMIVLVSIVRQFHYFSTADYGFRRERLLTIRISDQPAQRMINELKQLAGIEHVTATSNLLSELDDSQYVRRERNGRDSAKAALVSIDSNFLQTMGLTLLAGRNLPTNNGAASRGQKSRFALINEEAVRTFQLGNPLEAVGRSLWVNDSTEVQVAGVLKSFRFGWLTQPIKPLLLIHQPQQFRYVSVAAAQGAELTIQTETKRIWKGLLPYEPFTGEWYDDNLSRKYDNSETINLLSLLIGMALSIACLGLLGMVTYNTQMRIKEVGIRKVMGATVAQIVTLLSWSFVKLLLIAGLIAYPLGYLAGTALLSNFAYRVSIGFETLGFCLGLLLFVGGLTIGLRTYRAAQANPTDSLRTE</sequence>
<dbReference type="InterPro" id="IPR003838">
    <property type="entry name" value="ABC3_permease_C"/>
</dbReference>
<feature type="transmembrane region" description="Helical" evidence="6">
    <location>
        <begin position="670"/>
        <end position="690"/>
    </location>
</feature>
<dbReference type="GO" id="GO:0005886">
    <property type="term" value="C:plasma membrane"/>
    <property type="evidence" value="ECO:0007669"/>
    <property type="project" value="UniProtKB-SubCell"/>
</dbReference>
<dbReference type="STRING" id="1185876.BN8_00857"/>
<evidence type="ECO:0000256" key="1">
    <source>
        <dbReference type="ARBA" id="ARBA00004651"/>
    </source>
</evidence>
<feature type="domain" description="MacB-like periplasmic core" evidence="8">
    <location>
        <begin position="432"/>
        <end position="599"/>
    </location>
</feature>
<feature type="domain" description="ABC3 transporter permease C-terminal" evidence="7">
    <location>
        <begin position="673"/>
        <end position="786"/>
    </location>
</feature>
<evidence type="ECO:0000259" key="7">
    <source>
        <dbReference type="Pfam" id="PF02687"/>
    </source>
</evidence>
<evidence type="ECO:0000313" key="10">
    <source>
        <dbReference type="Proteomes" id="UP000009309"/>
    </source>
</evidence>
<keyword evidence="5 6" id="KW-0472">Membrane</keyword>
<dbReference type="PANTHER" id="PTHR30572:SF18">
    <property type="entry name" value="ABC-TYPE MACROLIDE FAMILY EXPORT SYSTEM PERMEASE COMPONENT 2"/>
    <property type="match status" value="1"/>
</dbReference>
<feature type="transmembrane region" description="Helical" evidence="6">
    <location>
        <begin position="376"/>
        <end position="399"/>
    </location>
</feature>
<protein>
    <recommendedName>
        <fullName evidence="11">Macrolide export ATP-binding/permease protein macB</fullName>
    </recommendedName>
</protein>
<comment type="caution">
    <text evidence="9">The sequence shown here is derived from an EMBL/GenBank/DDBJ whole genome shotgun (WGS) entry which is preliminary data.</text>
</comment>
<feature type="transmembrane region" description="Helical" evidence="6">
    <location>
        <begin position="711"/>
        <end position="734"/>
    </location>
</feature>
<evidence type="ECO:0000313" key="9">
    <source>
        <dbReference type="EMBL" id="CCH51899.1"/>
    </source>
</evidence>
<name>I2GDC5_9BACT</name>
<dbReference type="eggNOG" id="COG0577">
    <property type="taxonomic scope" value="Bacteria"/>
</dbReference>
<evidence type="ECO:0000256" key="6">
    <source>
        <dbReference type="SAM" id="Phobius"/>
    </source>
</evidence>
<evidence type="ECO:0000259" key="8">
    <source>
        <dbReference type="Pfam" id="PF12704"/>
    </source>
</evidence>
<gene>
    <name evidence="9" type="ORF">BN8_00857</name>
</gene>
<evidence type="ECO:0000256" key="2">
    <source>
        <dbReference type="ARBA" id="ARBA00022475"/>
    </source>
</evidence>
<keyword evidence="3 6" id="KW-0812">Transmembrane</keyword>
<dbReference type="Pfam" id="PF02687">
    <property type="entry name" value="FtsX"/>
    <property type="match status" value="2"/>
</dbReference>
<dbReference type="OrthoDB" id="905066at2"/>
<feature type="transmembrane region" description="Helical" evidence="6">
    <location>
        <begin position="284"/>
        <end position="305"/>
    </location>
</feature>
<dbReference type="EMBL" id="CAIT01000004">
    <property type="protein sequence ID" value="CCH51899.1"/>
    <property type="molecule type" value="Genomic_DNA"/>
</dbReference>
<evidence type="ECO:0000256" key="3">
    <source>
        <dbReference type="ARBA" id="ARBA00022692"/>
    </source>
</evidence>
<dbReference type="InterPro" id="IPR050250">
    <property type="entry name" value="Macrolide_Exporter_MacB"/>
</dbReference>
<feature type="domain" description="MacB-like periplasmic core" evidence="8">
    <location>
        <begin position="20"/>
        <end position="232"/>
    </location>
</feature>
<organism evidence="9 10">
    <name type="scientific">Fibrisoma limi BUZ 3</name>
    <dbReference type="NCBI Taxonomy" id="1185876"/>
    <lineage>
        <taxon>Bacteria</taxon>
        <taxon>Pseudomonadati</taxon>
        <taxon>Bacteroidota</taxon>
        <taxon>Cytophagia</taxon>
        <taxon>Cytophagales</taxon>
        <taxon>Spirosomataceae</taxon>
        <taxon>Fibrisoma</taxon>
    </lineage>
</organism>
<dbReference type="PANTHER" id="PTHR30572">
    <property type="entry name" value="MEMBRANE COMPONENT OF TRANSPORTER-RELATED"/>
    <property type="match status" value="1"/>
</dbReference>
<evidence type="ECO:0000256" key="4">
    <source>
        <dbReference type="ARBA" id="ARBA00022989"/>
    </source>
</evidence>
<evidence type="ECO:0000256" key="5">
    <source>
        <dbReference type="ARBA" id="ARBA00023136"/>
    </source>
</evidence>
<evidence type="ECO:0008006" key="11">
    <source>
        <dbReference type="Google" id="ProtNLM"/>
    </source>
</evidence>
<feature type="domain" description="ABC3 transporter permease C-terminal" evidence="7">
    <location>
        <begin position="289"/>
        <end position="400"/>
    </location>
</feature>
<dbReference type="InterPro" id="IPR025857">
    <property type="entry name" value="MacB_PCD"/>
</dbReference>
<keyword evidence="10" id="KW-1185">Reference proteome</keyword>
<dbReference type="Pfam" id="PF12704">
    <property type="entry name" value="MacB_PCD"/>
    <property type="match status" value="2"/>
</dbReference>
<feature type="transmembrane region" description="Helical" evidence="6">
    <location>
        <begin position="425"/>
        <end position="445"/>
    </location>
</feature>
<dbReference type="AlphaFoldDB" id="I2GDC5"/>
<dbReference type="GO" id="GO:0022857">
    <property type="term" value="F:transmembrane transporter activity"/>
    <property type="evidence" value="ECO:0007669"/>
    <property type="project" value="TreeGrafter"/>
</dbReference>
<keyword evidence="4 6" id="KW-1133">Transmembrane helix</keyword>
<comment type="subcellular location">
    <subcellularLocation>
        <location evidence="1">Cell membrane</location>
        <topology evidence="1">Multi-pass membrane protein</topology>
    </subcellularLocation>
</comment>
<keyword evidence="2" id="KW-1003">Cell membrane</keyword>
<feature type="transmembrane region" description="Helical" evidence="6">
    <location>
        <begin position="334"/>
        <end position="356"/>
    </location>
</feature>
<proteinExistence type="predicted"/>
<dbReference type="Proteomes" id="UP000009309">
    <property type="component" value="Unassembled WGS sequence"/>
</dbReference>
<dbReference type="RefSeq" id="WP_009280485.1">
    <property type="nucleotide sequence ID" value="NZ_CAIT01000004.1"/>
</dbReference>
<feature type="transmembrane region" description="Helical" evidence="6">
    <location>
        <begin position="21"/>
        <end position="41"/>
    </location>
</feature>
<feature type="transmembrane region" description="Helical" evidence="6">
    <location>
        <begin position="754"/>
        <end position="776"/>
    </location>
</feature>
<reference evidence="9 10" key="1">
    <citation type="journal article" date="2012" name="J. Bacteriol.">
        <title>Genome Sequence of the Filamentous Bacterium Fibrisoma limi BUZ 3T.</title>
        <authorList>
            <person name="Filippini M."/>
            <person name="Qi W."/>
            <person name="Jaenicke S."/>
            <person name="Goesmann A."/>
            <person name="Smits T.H."/>
            <person name="Bagheri H.C."/>
        </authorList>
    </citation>
    <scope>NUCLEOTIDE SEQUENCE [LARGE SCALE GENOMIC DNA]</scope>
    <source>
        <strain evidence="10">BUZ 3T</strain>
    </source>
</reference>
<accession>I2GDC5</accession>